<sequence length="136" mass="15273">MKNTRIPLVLLATVFAASVANAEPAVQRYEVVLHQEQVRDVVRVQTEQTLLEMDYQLDKDVIVQSKRAIAEVIEQQTELALVELDDQLAQDVFVQSSDALSDMSDDPGLQPYAIAEAMEQHPERFTALHRPATTVE</sequence>
<keyword evidence="3" id="KW-1185">Reference proteome</keyword>
<feature type="signal peptide" evidence="1">
    <location>
        <begin position="1"/>
        <end position="22"/>
    </location>
</feature>
<dbReference type="Proteomes" id="UP000252558">
    <property type="component" value="Unassembled WGS sequence"/>
</dbReference>
<name>A0A368NH99_9GAMM</name>
<accession>A0A368NH99</accession>
<protein>
    <submittedName>
        <fullName evidence="2">Uncharacterized protein</fullName>
    </submittedName>
</protein>
<feature type="chain" id="PRO_5016628549" evidence="1">
    <location>
        <begin position="23"/>
        <end position="136"/>
    </location>
</feature>
<evidence type="ECO:0000313" key="3">
    <source>
        <dbReference type="Proteomes" id="UP000252558"/>
    </source>
</evidence>
<proteinExistence type="predicted"/>
<dbReference type="AlphaFoldDB" id="A0A368NH99"/>
<dbReference type="EMBL" id="QPID01000008">
    <property type="protein sequence ID" value="RCU48779.1"/>
    <property type="molecule type" value="Genomic_DNA"/>
</dbReference>
<reference evidence="2 3" key="1">
    <citation type="submission" date="2018-07" db="EMBL/GenBank/DDBJ databases">
        <title>Corallincola holothuriorum sp. nov., a new facultative anaerobe isolated from sea cucumber Apostichopus japonicus.</title>
        <authorList>
            <person name="Xia H."/>
        </authorList>
    </citation>
    <scope>NUCLEOTIDE SEQUENCE [LARGE SCALE GENOMIC DNA]</scope>
    <source>
        <strain evidence="2 3">C4</strain>
    </source>
</reference>
<comment type="caution">
    <text evidence="2">The sequence shown here is derived from an EMBL/GenBank/DDBJ whole genome shotgun (WGS) entry which is preliminary data.</text>
</comment>
<evidence type="ECO:0000313" key="2">
    <source>
        <dbReference type="EMBL" id="RCU48779.1"/>
    </source>
</evidence>
<keyword evidence="1" id="KW-0732">Signal</keyword>
<evidence type="ECO:0000256" key="1">
    <source>
        <dbReference type="SAM" id="SignalP"/>
    </source>
</evidence>
<gene>
    <name evidence="2" type="ORF">DU002_13390</name>
</gene>
<organism evidence="2 3">
    <name type="scientific">Corallincola holothuriorum</name>
    <dbReference type="NCBI Taxonomy" id="2282215"/>
    <lineage>
        <taxon>Bacteria</taxon>
        <taxon>Pseudomonadati</taxon>
        <taxon>Pseudomonadota</taxon>
        <taxon>Gammaproteobacteria</taxon>
        <taxon>Alteromonadales</taxon>
        <taxon>Psychromonadaceae</taxon>
        <taxon>Corallincola</taxon>
    </lineage>
</organism>
<dbReference type="RefSeq" id="WP_114338903.1">
    <property type="nucleotide sequence ID" value="NZ_QPID01000008.1"/>
</dbReference>